<evidence type="ECO:0000256" key="7">
    <source>
        <dbReference type="ARBA" id="ARBA00023136"/>
    </source>
</evidence>
<evidence type="ECO:0000256" key="6">
    <source>
        <dbReference type="ARBA" id="ARBA00022989"/>
    </source>
</evidence>
<keyword evidence="4" id="KW-0256">Endoplasmic reticulum</keyword>
<accession>A0A088RNH3</accession>
<evidence type="ECO:0000256" key="1">
    <source>
        <dbReference type="ARBA" id="ARBA00004648"/>
    </source>
</evidence>
<evidence type="ECO:0000313" key="10">
    <source>
        <dbReference type="EMBL" id="AIN96779.1"/>
    </source>
</evidence>
<dbReference type="VEuPathDB" id="TriTrypDB:LPMP_150570"/>
<dbReference type="GeneID" id="22573477"/>
<dbReference type="Proteomes" id="UP000063063">
    <property type="component" value="Chromosome 15"/>
</dbReference>
<comment type="similarity">
    <text evidence="2">Belongs to the SPCS3 family.</text>
</comment>
<keyword evidence="3" id="KW-0812">Transmembrane</keyword>
<dbReference type="AlphaFoldDB" id="A0A088RNH3"/>
<dbReference type="Pfam" id="PF04573">
    <property type="entry name" value="SPC22"/>
    <property type="match status" value="1"/>
</dbReference>
<evidence type="ECO:0000313" key="11">
    <source>
        <dbReference type="Proteomes" id="UP000063063"/>
    </source>
</evidence>
<dbReference type="PANTHER" id="PTHR12804">
    <property type="entry name" value="MICROSOMAL SIGNAL PEPTIDASE 23 KD SUBUNIT SPC22/23"/>
    <property type="match status" value="1"/>
</dbReference>
<name>A0A088RNH3_LEIPA</name>
<keyword evidence="10" id="KW-0378">Hydrolase</keyword>
<keyword evidence="7" id="KW-0472">Membrane</keyword>
<dbReference type="InterPro" id="IPR007653">
    <property type="entry name" value="SPC3"/>
</dbReference>
<evidence type="ECO:0000256" key="8">
    <source>
        <dbReference type="ARBA" id="ARBA00029556"/>
    </source>
</evidence>
<proteinExistence type="inferred from homology"/>
<keyword evidence="11" id="KW-1185">Reference proteome</keyword>
<evidence type="ECO:0000256" key="2">
    <source>
        <dbReference type="ARBA" id="ARBA00009289"/>
    </source>
</evidence>
<evidence type="ECO:0000256" key="5">
    <source>
        <dbReference type="ARBA" id="ARBA00022968"/>
    </source>
</evidence>
<keyword evidence="6" id="KW-1133">Transmembrane helix</keyword>
<dbReference type="EMBL" id="CP009384">
    <property type="protein sequence ID" value="AIN96779.1"/>
    <property type="molecule type" value="Genomic_DNA"/>
</dbReference>
<dbReference type="KEGG" id="lpan:LPMP_150570"/>
<keyword evidence="5" id="KW-0735">Signal-anchor</keyword>
<feature type="region of interest" description="Disordered" evidence="9">
    <location>
        <begin position="71"/>
        <end position="90"/>
    </location>
</feature>
<dbReference type="OrthoDB" id="10261524at2759"/>
<gene>
    <name evidence="10" type="ORF">LPMP_150570</name>
</gene>
<dbReference type="VEuPathDB" id="TriTrypDB:LPAL13_000043000"/>
<sequence length="329" mass="36849">MAMQSMRHRFCDILTSTVSALILTAIITAASTIFRDLVLHPQPVVSNVRVTSSTPLYHVRRPTLLSPEVPDASTYYRPGSSGSDGHRTSEKQLPSNIVIVDTADCPEDSEEDRKRKAWQRQHVPQGFKLGIRTIDRVVLYLSGSVDFSPCWDWNTKAIYASFVARFSSKTASQNDVVLLDAVLRPVSLSAQLARLAELRRQERSAALPGSGSERTAAAARAPADATQMLTDAERQQLAAFEETLRSNDHDHPSLHIDHIDKRLVLNESFKYYVDAFDDISLGGNTVEVVLRYQVMSYSGWAPVREDALGHQVKVRMPESAQQWKSQERW</sequence>
<evidence type="ECO:0000256" key="9">
    <source>
        <dbReference type="SAM" id="MobiDB-lite"/>
    </source>
</evidence>
<dbReference type="PANTHER" id="PTHR12804:SF0">
    <property type="entry name" value="SIGNAL PEPTIDASE COMPLEX SUBUNIT 3"/>
    <property type="match status" value="1"/>
</dbReference>
<comment type="subcellular location">
    <subcellularLocation>
        <location evidence="1">Endoplasmic reticulum membrane</location>
        <topology evidence="1">Single-pass type II membrane protein</topology>
    </subcellularLocation>
</comment>
<reference evidence="10 11" key="1">
    <citation type="journal article" date="2015" name="Sci. Rep.">
        <title>The genome of Leishmania panamensis: insights into genomics of the L. (Viannia) subgenus.</title>
        <authorList>
            <person name="Llanes A."/>
            <person name="Restrepo C.M."/>
            <person name="Vecchio G.D."/>
            <person name="Anguizola F.J."/>
            <person name="Lleonart R."/>
        </authorList>
    </citation>
    <scope>NUCLEOTIDE SEQUENCE [LARGE SCALE GENOMIC DNA]</scope>
    <source>
        <strain evidence="10 11">MHOM/PA/94/PSC-1</strain>
    </source>
</reference>
<evidence type="ECO:0000256" key="4">
    <source>
        <dbReference type="ARBA" id="ARBA00022824"/>
    </source>
</evidence>
<evidence type="ECO:0000256" key="3">
    <source>
        <dbReference type="ARBA" id="ARBA00022692"/>
    </source>
</evidence>
<dbReference type="eggNOG" id="ENOG502SM7I">
    <property type="taxonomic scope" value="Eukaryota"/>
</dbReference>
<dbReference type="RefSeq" id="XP_010697432.1">
    <property type="nucleotide sequence ID" value="XM_010699130.1"/>
</dbReference>
<protein>
    <recommendedName>
        <fullName evidence="8">Signal peptidase complex subunit 3</fullName>
    </recommendedName>
</protein>
<organism evidence="10 11">
    <name type="scientific">Leishmania panamensis</name>
    <dbReference type="NCBI Taxonomy" id="5679"/>
    <lineage>
        <taxon>Eukaryota</taxon>
        <taxon>Discoba</taxon>
        <taxon>Euglenozoa</taxon>
        <taxon>Kinetoplastea</taxon>
        <taxon>Metakinetoplastina</taxon>
        <taxon>Trypanosomatida</taxon>
        <taxon>Trypanosomatidae</taxon>
        <taxon>Leishmaniinae</taxon>
        <taxon>Leishmania</taxon>
        <taxon>Leishmania guyanensis species complex</taxon>
    </lineage>
</organism>
<dbReference type="GO" id="GO:0005787">
    <property type="term" value="C:signal peptidase complex"/>
    <property type="evidence" value="ECO:0007669"/>
    <property type="project" value="InterPro"/>
</dbReference>
<dbReference type="GO" id="GO:0045047">
    <property type="term" value="P:protein targeting to ER"/>
    <property type="evidence" value="ECO:0007669"/>
    <property type="project" value="TreeGrafter"/>
</dbReference>
<dbReference type="GO" id="GO:0006465">
    <property type="term" value="P:signal peptide processing"/>
    <property type="evidence" value="ECO:0007669"/>
    <property type="project" value="InterPro"/>
</dbReference>